<evidence type="ECO:0000256" key="1">
    <source>
        <dbReference type="ARBA" id="ARBA00022679"/>
    </source>
</evidence>
<keyword evidence="2" id="KW-0012">Acyltransferase</keyword>
<dbReference type="CDD" id="cd04301">
    <property type="entry name" value="NAT_SF"/>
    <property type="match status" value="1"/>
</dbReference>
<evidence type="ECO:0000256" key="2">
    <source>
        <dbReference type="ARBA" id="ARBA00023315"/>
    </source>
</evidence>
<dbReference type="Proteomes" id="UP001501391">
    <property type="component" value="Unassembled WGS sequence"/>
</dbReference>
<proteinExistence type="predicted"/>
<dbReference type="Pfam" id="PF24553">
    <property type="entry name" value="Rv0428c_C"/>
    <property type="match status" value="1"/>
</dbReference>
<sequence length="598" mass="61324">MEISAKGRLEVRITPADVGKRVSVRRLGEPGGESEKFTDTVGVLTSWDGGVLMITRRDGERVRIPQSALVAGKVVPAAPARRRGPSASYPELARIAARAWRPVESERLGEWELRAAVQTGPRPALPGGATVGRRAGFTRRANSVLPLGDPGLPLDAALAAVRRWYGERGLPAYVQTATGAEGTQELLCAELERRGWVREVTAELWTGALAPVADRAEGAGVVLSRTADEAWLARYQRKGVSEVALRVLGSGPSVWFASVPGAGDDEPPAAIGRCVVDGRWAGFAAVEVDPARRRQGLATEVMAALARRALEEGASAAWLQVETDNEPGRALYRNLGFAPHHAYHHYRAPEENGDRGTDTETGTADRTAPGGGAADDRTAPEGGAPGNPTTPEDGATDDRTAPEGHAAGDASTPEDGTTDNRTAPESDPAADASTPEDGTTDNRTAPESDPTGDASTPKDGTTDDRTAPESGAPGNPTTPESEPGNRTPAGNTPGDPSAPNGVPGGRISAGSGPGGRSAPEGGPGGRVPAGYAPGDRRPAGSTPGGPRPAGSTPGGPRPAAGPAGSRHPAPDEATGRETDAEAGDRSAPQGEPGDHGRA</sequence>
<dbReference type="InterPro" id="IPR016181">
    <property type="entry name" value="Acyl_CoA_acyltransferase"/>
</dbReference>
<dbReference type="SUPFAM" id="SSF55729">
    <property type="entry name" value="Acyl-CoA N-acyltransferases (Nat)"/>
    <property type="match status" value="1"/>
</dbReference>
<dbReference type="Gene3D" id="3.40.630.30">
    <property type="match status" value="1"/>
</dbReference>
<feature type="domain" description="N-acetyltransferase" evidence="4">
    <location>
        <begin position="195"/>
        <end position="355"/>
    </location>
</feature>
<protein>
    <recommendedName>
        <fullName evidence="4">N-acetyltransferase domain-containing protein</fullName>
    </recommendedName>
</protein>
<feature type="compositionally biased region" description="Basic and acidic residues" evidence="3">
    <location>
        <begin position="568"/>
        <end position="584"/>
    </location>
</feature>
<evidence type="ECO:0000256" key="3">
    <source>
        <dbReference type="SAM" id="MobiDB-lite"/>
    </source>
</evidence>
<accession>A0ABP5NSE8</accession>
<dbReference type="InterPro" id="IPR000182">
    <property type="entry name" value="GNAT_dom"/>
</dbReference>
<feature type="compositionally biased region" description="Gly residues" evidence="3">
    <location>
        <begin position="511"/>
        <end position="527"/>
    </location>
</feature>
<keyword evidence="6" id="KW-1185">Reference proteome</keyword>
<evidence type="ECO:0000313" key="5">
    <source>
        <dbReference type="EMBL" id="GAA2202303.1"/>
    </source>
</evidence>
<evidence type="ECO:0000313" key="6">
    <source>
        <dbReference type="Proteomes" id="UP001501391"/>
    </source>
</evidence>
<name>A0ABP5NSE8_9ACTN</name>
<keyword evidence="1" id="KW-0808">Transferase</keyword>
<evidence type="ECO:0000259" key="4">
    <source>
        <dbReference type="PROSITE" id="PS51186"/>
    </source>
</evidence>
<dbReference type="InterPro" id="IPR050832">
    <property type="entry name" value="Bact_Acetyltransf"/>
</dbReference>
<feature type="region of interest" description="Disordered" evidence="3">
    <location>
        <begin position="345"/>
        <end position="598"/>
    </location>
</feature>
<gene>
    <name evidence="5" type="ORF">GCM10009787_60730</name>
</gene>
<dbReference type="InterPro" id="IPR056934">
    <property type="entry name" value="SH3_Rv0428c"/>
</dbReference>
<organism evidence="5 6">
    <name type="scientific">Streptomyces bangladeshensis</name>
    <dbReference type="NCBI Taxonomy" id="295352"/>
    <lineage>
        <taxon>Bacteria</taxon>
        <taxon>Bacillati</taxon>
        <taxon>Actinomycetota</taxon>
        <taxon>Actinomycetes</taxon>
        <taxon>Kitasatosporales</taxon>
        <taxon>Streptomycetaceae</taxon>
        <taxon>Streptomyces</taxon>
    </lineage>
</organism>
<feature type="compositionally biased region" description="Basic and acidic residues" evidence="3">
    <location>
        <begin position="347"/>
        <end position="358"/>
    </location>
</feature>
<dbReference type="EMBL" id="BAAAOQ010000023">
    <property type="protein sequence ID" value="GAA2202303.1"/>
    <property type="molecule type" value="Genomic_DNA"/>
</dbReference>
<comment type="caution">
    <text evidence="5">The sequence shown here is derived from an EMBL/GenBank/DDBJ whole genome shotgun (WGS) entry which is preliminary data.</text>
</comment>
<dbReference type="InterPro" id="IPR056935">
    <property type="entry name" value="Rv0428c-like_C"/>
</dbReference>
<feature type="compositionally biased region" description="Low complexity" evidence="3">
    <location>
        <begin position="557"/>
        <end position="567"/>
    </location>
</feature>
<dbReference type="Pfam" id="PF24551">
    <property type="entry name" value="SH3_Rv0428c"/>
    <property type="match status" value="1"/>
</dbReference>
<dbReference type="PROSITE" id="PS51186">
    <property type="entry name" value="GNAT"/>
    <property type="match status" value="1"/>
</dbReference>
<dbReference type="PANTHER" id="PTHR43877">
    <property type="entry name" value="AMINOALKYLPHOSPHONATE N-ACETYLTRANSFERASE-RELATED-RELATED"/>
    <property type="match status" value="1"/>
</dbReference>
<reference evidence="6" key="1">
    <citation type="journal article" date="2019" name="Int. J. Syst. Evol. Microbiol.">
        <title>The Global Catalogue of Microorganisms (GCM) 10K type strain sequencing project: providing services to taxonomists for standard genome sequencing and annotation.</title>
        <authorList>
            <consortium name="The Broad Institute Genomics Platform"/>
            <consortium name="The Broad Institute Genome Sequencing Center for Infectious Disease"/>
            <person name="Wu L."/>
            <person name="Ma J."/>
        </authorList>
    </citation>
    <scope>NUCLEOTIDE SEQUENCE [LARGE SCALE GENOMIC DNA]</scope>
    <source>
        <strain evidence="6">JCM 14924</strain>
    </source>
</reference>